<evidence type="ECO:0000256" key="9">
    <source>
        <dbReference type="ARBA" id="ARBA00023175"/>
    </source>
</evidence>
<evidence type="ECO:0000256" key="12">
    <source>
        <dbReference type="SAM" id="MobiDB-lite"/>
    </source>
</evidence>
<comment type="subcellular location">
    <subcellularLocation>
        <location evidence="1">Cytoplasm</location>
        <location evidence="1">Cytoskeleton</location>
        <location evidence="1">Cilium axoneme</location>
    </subcellularLocation>
</comment>
<evidence type="ECO:0000256" key="8">
    <source>
        <dbReference type="ARBA" id="ARBA00023069"/>
    </source>
</evidence>
<accession>A0AAW1S7G9</accession>
<keyword evidence="11" id="KW-0966">Cell projection</keyword>
<dbReference type="Proteomes" id="UP001438707">
    <property type="component" value="Unassembled WGS sequence"/>
</dbReference>
<evidence type="ECO:0000313" key="14">
    <source>
        <dbReference type="Proteomes" id="UP001438707"/>
    </source>
</evidence>
<evidence type="ECO:0000256" key="2">
    <source>
        <dbReference type="ARBA" id="ARBA00011059"/>
    </source>
</evidence>
<evidence type="ECO:0000256" key="3">
    <source>
        <dbReference type="ARBA" id="ARBA00022490"/>
    </source>
</evidence>
<dbReference type="PANTHER" id="PTHR12442:SF7">
    <property type="entry name" value="DYNEIN AXONEMAL INTERMEDIATE CHAIN 2"/>
    <property type="match status" value="1"/>
</dbReference>
<evidence type="ECO:0000256" key="6">
    <source>
        <dbReference type="ARBA" id="ARBA00022737"/>
    </source>
</evidence>
<evidence type="ECO:0000313" key="13">
    <source>
        <dbReference type="EMBL" id="KAK9841436.1"/>
    </source>
</evidence>
<evidence type="ECO:0000256" key="1">
    <source>
        <dbReference type="ARBA" id="ARBA00004430"/>
    </source>
</evidence>
<keyword evidence="3" id="KW-0963">Cytoplasm</keyword>
<dbReference type="AlphaFoldDB" id="A0AAW1S7G9"/>
<protein>
    <submittedName>
        <fullName evidence="13">Uncharacterized protein</fullName>
    </submittedName>
</protein>
<keyword evidence="8" id="KW-0969">Cilium</keyword>
<dbReference type="InterPro" id="IPR036322">
    <property type="entry name" value="WD40_repeat_dom_sf"/>
</dbReference>
<keyword evidence="4" id="KW-0853">WD repeat</keyword>
<comment type="similarity">
    <text evidence="2">Belongs to the dynein intermediate chain family.</text>
</comment>
<keyword evidence="9" id="KW-0505">Motor protein</keyword>
<gene>
    <name evidence="13" type="ORF">WJX74_005767</name>
</gene>
<dbReference type="InterPro" id="IPR015943">
    <property type="entry name" value="WD40/YVTN_repeat-like_dom_sf"/>
</dbReference>
<keyword evidence="6" id="KW-0677">Repeat</keyword>
<dbReference type="GO" id="GO:0005874">
    <property type="term" value="C:microtubule"/>
    <property type="evidence" value="ECO:0007669"/>
    <property type="project" value="UniProtKB-KW"/>
</dbReference>
<dbReference type="PANTHER" id="PTHR12442">
    <property type="entry name" value="DYNEIN INTERMEDIATE CHAIN"/>
    <property type="match status" value="1"/>
</dbReference>
<evidence type="ECO:0000256" key="7">
    <source>
        <dbReference type="ARBA" id="ARBA00023017"/>
    </source>
</evidence>
<evidence type="ECO:0000256" key="4">
    <source>
        <dbReference type="ARBA" id="ARBA00022574"/>
    </source>
</evidence>
<evidence type="ECO:0000256" key="10">
    <source>
        <dbReference type="ARBA" id="ARBA00023212"/>
    </source>
</evidence>
<dbReference type="SUPFAM" id="SSF50978">
    <property type="entry name" value="WD40 repeat-like"/>
    <property type="match status" value="1"/>
</dbReference>
<keyword evidence="10" id="KW-0206">Cytoskeleton</keyword>
<keyword evidence="7" id="KW-0243">Dynein</keyword>
<dbReference type="GO" id="GO:0045503">
    <property type="term" value="F:dynein light chain binding"/>
    <property type="evidence" value="ECO:0007669"/>
    <property type="project" value="TreeGrafter"/>
</dbReference>
<evidence type="ECO:0000256" key="5">
    <source>
        <dbReference type="ARBA" id="ARBA00022701"/>
    </source>
</evidence>
<dbReference type="GO" id="GO:0036158">
    <property type="term" value="P:outer dynein arm assembly"/>
    <property type="evidence" value="ECO:0007669"/>
    <property type="project" value="TreeGrafter"/>
</dbReference>
<dbReference type="InterPro" id="IPR001680">
    <property type="entry name" value="WD40_rpt"/>
</dbReference>
<dbReference type="SMART" id="SM00320">
    <property type="entry name" value="WD40"/>
    <property type="match status" value="5"/>
</dbReference>
<keyword evidence="5" id="KW-0493">Microtubule</keyword>
<dbReference type="EMBL" id="JALJOS010000003">
    <property type="protein sequence ID" value="KAK9841436.1"/>
    <property type="molecule type" value="Genomic_DNA"/>
</dbReference>
<organism evidence="13 14">
    <name type="scientific">Apatococcus lobatus</name>
    <dbReference type="NCBI Taxonomy" id="904363"/>
    <lineage>
        <taxon>Eukaryota</taxon>
        <taxon>Viridiplantae</taxon>
        <taxon>Chlorophyta</taxon>
        <taxon>core chlorophytes</taxon>
        <taxon>Trebouxiophyceae</taxon>
        <taxon>Chlorellales</taxon>
        <taxon>Chlorellaceae</taxon>
        <taxon>Apatococcus</taxon>
    </lineage>
</organism>
<dbReference type="GO" id="GO:0003341">
    <property type="term" value="P:cilium movement"/>
    <property type="evidence" value="ECO:0007669"/>
    <property type="project" value="TreeGrafter"/>
</dbReference>
<dbReference type="Gene3D" id="2.130.10.10">
    <property type="entry name" value="YVTN repeat-like/Quinoprotein amine dehydrogenase"/>
    <property type="match status" value="2"/>
</dbReference>
<evidence type="ECO:0000256" key="11">
    <source>
        <dbReference type="ARBA" id="ARBA00023273"/>
    </source>
</evidence>
<feature type="region of interest" description="Disordered" evidence="12">
    <location>
        <begin position="498"/>
        <end position="535"/>
    </location>
</feature>
<sequence length="551" mass="62032">MEIYRQYAKQRREFGRHPHFTDEGAEMLADIRPNEEHAKDHIQRNPVTTVTQVVQEMSEHEVNTNPVVFTSKVMHHVEGGWPKEVDYTEAEHVIRYRKKVEKDEEYIKAVAALGTSMEELVKANNAIDIYEEYFAGRNLDYSTEKPEARTIAGLMDPSGSQRGAQYVCWHPDGSSRLAVAHSILEFQKLQEGTSLSSYVWDVNNTTAPELELRPQSQLSSLNFNMKDGSLIGAGQYNGQFSFFDMRKGSAPVEATPIEHSHRDPIYDFAWLQSKTGTEAMTASTDGEVLWWDIRKLGEPTETLTLKERGGETILGAVCMEYNPAAGPTKFMVGTESGTIISCNRKAKNPQDRVGAAYPGHHGPVYGLVRNPFYPKYFLSIGDWTARIWNEDLRTPIIVSKYHSSYLTGGRWSPTRPAVFFSIRADGLLDIWDFFLKQNDPVLSLPVSSTSLTSFRIQENGRVAAVGARDGSTAILQLADSLVEMQPNEKQSLTSILERETSREKNLEKAMKEAKIRARKEASKGTEDAKKDANEQEIKQLEDDFFKLTSAS</sequence>
<dbReference type="InterPro" id="IPR050687">
    <property type="entry name" value="Dynein_IC"/>
</dbReference>
<name>A0AAW1S7G9_9CHLO</name>
<proteinExistence type="inferred from homology"/>
<reference evidence="13 14" key="1">
    <citation type="journal article" date="2024" name="Nat. Commun.">
        <title>Phylogenomics reveals the evolutionary origins of lichenization in chlorophyte algae.</title>
        <authorList>
            <person name="Puginier C."/>
            <person name="Libourel C."/>
            <person name="Otte J."/>
            <person name="Skaloud P."/>
            <person name="Haon M."/>
            <person name="Grisel S."/>
            <person name="Petersen M."/>
            <person name="Berrin J.G."/>
            <person name="Delaux P.M."/>
            <person name="Dal Grande F."/>
            <person name="Keller J."/>
        </authorList>
    </citation>
    <scope>NUCLEOTIDE SEQUENCE [LARGE SCALE GENOMIC DNA]</scope>
    <source>
        <strain evidence="13 14">SAG 2145</strain>
    </source>
</reference>
<dbReference type="GO" id="GO:0036157">
    <property type="term" value="C:outer dynein arm"/>
    <property type="evidence" value="ECO:0007669"/>
    <property type="project" value="TreeGrafter"/>
</dbReference>
<keyword evidence="14" id="KW-1185">Reference proteome</keyword>
<comment type="caution">
    <text evidence="13">The sequence shown here is derived from an EMBL/GenBank/DDBJ whole genome shotgun (WGS) entry which is preliminary data.</text>
</comment>
<dbReference type="GO" id="GO:0045504">
    <property type="term" value="F:dynein heavy chain binding"/>
    <property type="evidence" value="ECO:0007669"/>
    <property type="project" value="TreeGrafter"/>
</dbReference>